<dbReference type="Proteomes" id="UP001292094">
    <property type="component" value="Unassembled WGS sequence"/>
</dbReference>
<evidence type="ECO:0000256" key="1">
    <source>
        <dbReference type="SAM" id="MobiDB-lite"/>
    </source>
</evidence>
<organism evidence="2 3">
    <name type="scientific">Petrolisthes manimaculis</name>
    <dbReference type="NCBI Taxonomy" id="1843537"/>
    <lineage>
        <taxon>Eukaryota</taxon>
        <taxon>Metazoa</taxon>
        <taxon>Ecdysozoa</taxon>
        <taxon>Arthropoda</taxon>
        <taxon>Crustacea</taxon>
        <taxon>Multicrustacea</taxon>
        <taxon>Malacostraca</taxon>
        <taxon>Eumalacostraca</taxon>
        <taxon>Eucarida</taxon>
        <taxon>Decapoda</taxon>
        <taxon>Pleocyemata</taxon>
        <taxon>Anomura</taxon>
        <taxon>Galatheoidea</taxon>
        <taxon>Porcellanidae</taxon>
        <taxon>Petrolisthes</taxon>
    </lineage>
</organism>
<sequence>MVEGTNEVGEEKERRSEDEEKYREEFRRVVERRLGRFDREQMEEVDEVCRVFREEMCGACEEVWGEEEGERSERNSMVE</sequence>
<evidence type="ECO:0000313" key="2">
    <source>
        <dbReference type="EMBL" id="KAK4322157.1"/>
    </source>
</evidence>
<feature type="compositionally biased region" description="Basic and acidic residues" evidence="1">
    <location>
        <begin position="9"/>
        <end position="21"/>
    </location>
</feature>
<reference evidence="2" key="1">
    <citation type="submission" date="2023-11" db="EMBL/GenBank/DDBJ databases">
        <title>Genome assemblies of two species of porcelain crab, Petrolisthes cinctipes and Petrolisthes manimaculis (Anomura: Porcellanidae).</title>
        <authorList>
            <person name="Angst P."/>
        </authorList>
    </citation>
    <scope>NUCLEOTIDE SEQUENCE</scope>
    <source>
        <strain evidence="2">PB745_02</strain>
        <tissue evidence="2">Gill</tissue>
    </source>
</reference>
<feature type="region of interest" description="Disordered" evidence="1">
    <location>
        <begin position="1"/>
        <end position="21"/>
    </location>
</feature>
<accession>A0AAE1UFY6</accession>
<evidence type="ECO:0000313" key="3">
    <source>
        <dbReference type="Proteomes" id="UP001292094"/>
    </source>
</evidence>
<proteinExistence type="predicted"/>
<comment type="caution">
    <text evidence="2">The sequence shown here is derived from an EMBL/GenBank/DDBJ whole genome shotgun (WGS) entry which is preliminary data.</text>
</comment>
<keyword evidence="3" id="KW-1185">Reference proteome</keyword>
<name>A0AAE1UFY6_9EUCA</name>
<gene>
    <name evidence="2" type="ORF">Pmani_007068</name>
</gene>
<dbReference type="EMBL" id="JAWZYT010000533">
    <property type="protein sequence ID" value="KAK4322157.1"/>
    <property type="molecule type" value="Genomic_DNA"/>
</dbReference>
<dbReference type="AlphaFoldDB" id="A0AAE1UFY6"/>
<protein>
    <submittedName>
        <fullName evidence="2">Uncharacterized protein</fullName>
    </submittedName>
</protein>